<reference evidence="2" key="1">
    <citation type="submission" date="2014-01" db="EMBL/GenBank/DDBJ databases">
        <title>The genome of the white-rot fungus Pycnoporus cinnabarinus: a basidiomycete model with a versatile arsenal for lignocellulosic biomass breakdown.</title>
        <authorList>
            <person name="Levasseur A."/>
            <person name="Lomascolo A."/>
            <person name="Ruiz-Duenas F.J."/>
            <person name="Uzan E."/>
            <person name="Piumi F."/>
            <person name="Kues U."/>
            <person name="Ram A.F.J."/>
            <person name="Murat C."/>
            <person name="Haon M."/>
            <person name="Benoit I."/>
            <person name="Arfi Y."/>
            <person name="Chevret D."/>
            <person name="Drula E."/>
            <person name="Kwon M.J."/>
            <person name="Gouret P."/>
            <person name="Lesage-Meessen L."/>
            <person name="Lombard V."/>
            <person name="Mariette J."/>
            <person name="Noirot C."/>
            <person name="Park J."/>
            <person name="Patyshakuliyeva A."/>
            <person name="Wieneger R.A.B."/>
            <person name="Wosten H.A.B."/>
            <person name="Martin F."/>
            <person name="Coutinho P.M."/>
            <person name="de Vries R."/>
            <person name="Martinez A.T."/>
            <person name="Klopp C."/>
            <person name="Pontarotti P."/>
            <person name="Henrissat B."/>
            <person name="Record E."/>
        </authorList>
    </citation>
    <scope>NUCLEOTIDE SEQUENCE [LARGE SCALE GENOMIC DNA]</scope>
    <source>
        <strain evidence="2">BRFM137</strain>
    </source>
</reference>
<dbReference type="PANTHER" id="PTHR48045:SF31">
    <property type="entry name" value="UDP-GLYCOSYLTRANSFERASE 76B1-LIKE"/>
    <property type="match status" value="1"/>
</dbReference>
<organism evidence="2 3">
    <name type="scientific">Pycnoporus cinnabarinus</name>
    <name type="common">Cinnabar-red polypore</name>
    <name type="synonym">Trametes cinnabarina</name>
    <dbReference type="NCBI Taxonomy" id="5643"/>
    <lineage>
        <taxon>Eukaryota</taxon>
        <taxon>Fungi</taxon>
        <taxon>Dikarya</taxon>
        <taxon>Basidiomycota</taxon>
        <taxon>Agaricomycotina</taxon>
        <taxon>Agaricomycetes</taxon>
        <taxon>Polyporales</taxon>
        <taxon>Polyporaceae</taxon>
        <taxon>Trametes</taxon>
    </lineage>
</organism>
<name>A0A060SSN9_PYCCI</name>
<dbReference type="SUPFAM" id="SSF53756">
    <property type="entry name" value="UDP-Glycosyltransferase/glycogen phosphorylase"/>
    <property type="match status" value="1"/>
</dbReference>
<dbReference type="AlphaFoldDB" id="A0A060SSN9"/>
<accession>A0A060SSN9</accession>
<keyword evidence="3" id="KW-1185">Reference proteome</keyword>
<dbReference type="InterPro" id="IPR002213">
    <property type="entry name" value="UDP_glucos_trans"/>
</dbReference>
<dbReference type="PANTHER" id="PTHR48045">
    <property type="entry name" value="UDP-GLYCOSYLTRANSFERASE 72B1"/>
    <property type="match status" value="1"/>
</dbReference>
<comment type="caution">
    <text evidence="2">The sequence shown here is derived from an EMBL/GenBank/DDBJ whole genome shotgun (WGS) entry which is preliminary data.</text>
</comment>
<evidence type="ECO:0000256" key="1">
    <source>
        <dbReference type="ARBA" id="ARBA00022679"/>
    </source>
</evidence>
<dbReference type="CDD" id="cd03784">
    <property type="entry name" value="GT1_Gtf-like"/>
    <property type="match status" value="1"/>
</dbReference>
<gene>
    <name evidence="2" type="ORF">BN946_scf184787.g19</name>
</gene>
<evidence type="ECO:0000313" key="3">
    <source>
        <dbReference type="Proteomes" id="UP000029665"/>
    </source>
</evidence>
<dbReference type="Proteomes" id="UP000029665">
    <property type="component" value="Unassembled WGS sequence"/>
</dbReference>
<sequence>MGTEVQKHILLLPVHMWGHARAMALLAGRMVRMRPVVVTLCIADKLWDRTMAEIKSDFSPEEADYLGHIHMLRLWQGDDHVDPAGIRDHFLEIWSNLCAGMSASYQAVDGSTGLVDLKAAPLHAVQGVALEVTEVLHKQRTDPRRPLNLHLYLWVPVFTDLLVTLFRTNPVPIVKAFQDQQNISWEDACFAVFSTKHGHVIESPWLPPMYDYGFEPQGFTFPKEFLSRIVVRTVDSLHWADGLITLDALDYHPEGSRAFKEYMSELGRECHYAGPLISASHSVPPETDAQGAAESMAFMERQLRECGERSVVYVSFGSLLWPQDPKKLATALDFLIEQQIPFIMPRPSPVAKLSEDVLQRLTNNSAVYLGDWLPQQALLDHLAMGWCITHGGHNTVLECIHAGTPMIFWPITVDQVLNAVHLTYNVNMAYELIEVRTGVGAGPIYRTGKAPVGTLDAVRDELREVLARAIGEDGERKRQQMLGLRRTLAAAWTEDGAARREVGHFLDHVLALPTSSLFPI</sequence>
<dbReference type="OrthoDB" id="5835829at2759"/>
<dbReference type="GO" id="GO:0008194">
    <property type="term" value="F:UDP-glycosyltransferase activity"/>
    <property type="evidence" value="ECO:0007669"/>
    <property type="project" value="InterPro"/>
</dbReference>
<dbReference type="OMA" id="RECHYAG"/>
<dbReference type="EMBL" id="CCBP010000451">
    <property type="protein sequence ID" value="CDO77370.1"/>
    <property type="molecule type" value="Genomic_DNA"/>
</dbReference>
<dbReference type="Pfam" id="PF00201">
    <property type="entry name" value="UDPGT"/>
    <property type="match status" value="1"/>
</dbReference>
<evidence type="ECO:0000313" key="2">
    <source>
        <dbReference type="EMBL" id="CDO77370.1"/>
    </source>
</evidence>
<keyword evidence="1" id="KW-0808">Transferase</keyword>
<protein>
    <submittedName>
        <fullName evidence="2">Glycosyltransferase Family 1 protein</fullName>
    </submittedName>
</protein>
<dbReference type="Gene3D" id="3.40.50.2000">
    <property type="entry name" value="Glycogen Phosphorylase B"/>
    <property type="match status" value="1"/>
</dbReference>
<dbReference type="HOGENOM" id="CLU_001724_12_1_1"/>
<proteinExistence type="predicted"/>